<dbReference type="PANTHER" id="PTHR31790">
    <property type="entry name" value="OS02G0783600 PROTEIN"/>
    <property type="match status" value="1"/>
</dbReference>
<keyword evidence="3" id="KW-1185">Reference proteome</keyword>
<accession>A0AA88AIA0</accession>
<dbReference type="NCBIfam" id="TIGR01640">
    <property type="entry name" value="F_box_assoc_1"/>
    <property type="match status" value="1"/>
</dbReference>
<reference evidence="2" key="1">
    <citation type="submission" date="2023-07" db="EMBL/GenBank/DDBJ databases">
        <title>draft genome sequence of fig (Ficus carica).</title>
        <authorList>
            <person name="Takahashi T."/>
            <person name="Nishimura K."/>
        </authorList>
    </citation>
    <scope>NUCLEOTIDE SEQUENCE</scope>
</reference>
<evidence type="ECO:0000259" key="1">
    <source>
        <dbReference type="Pfam" id="PF07734"/>
    </source>
</evidence>
<sequence>MSWLPPNALGRAKCVSKSWNTLISGFVNDPDFVARHVHNMKNSPSTSFISSESGQFSLLTLFNDDGIEGHINGVTEGFHLPLRQEEAAYRQVFHCDGILCLVKDSRIIMLWNPAIQEFKLLPESNISYAQGGAHIGFGYDSSAKDFKVVRICYPRYGNLDDDARAELATTMLERSFLLADVVKRSHFRLEQDPLIEIYVLDNYFDVEGVEGACSWTKSVYTMIPGFDFVYASWKNDELLVVDSNVRLASCNLRTKKLRGIAIHGLGQAGLLHCSYVKSLVSVRGR</sequence>
<dbReference type="InterPro" id="IPR017451">
    <property type="entry name" value="F-box-assoc_interact_dom"/>
</dbReference>
<dbReference type="AlphaFoldDB" id="A0AA88AIA0"/>
<protein>
    <recommendedName>
        <fullName evidence="1">F-box associated beta-propeller type 1 domain-containing protein</fullName>
    </recommendedName>
</protein>
<dbReference type="EMBL" id="BTGU01000023">
    <property type="protein sequence ID" value="GMN46558.1"/>
    <property type="molecule type" value="Genomic_DNA"/>
</dbReference>
<feature type="domain" description="F-box associated beta-propeller type 1" evidence="1">
    <location>
        <begin position="84"/>
        <end position="154"/>
    </location>
</feature>
<dbReference type="SUPFAM" id="SSF81383">
    <property type="entry name" value="F-box domain"/>
    <property type="match status" value="1"/>
</dbReference>
<name>A0AA88AIA0_FICCA</name>
<evidence type="ECO:0000313" key="2">
    <source>
        <dbReference type="EMBL" id="GMN46558.1"/>
    </source>
</evidence>
<dbReference type="InterPro" id="IPR052361">
    <property type="entry name" value="F-box_domain"/>
</dbReference>
<organism evidence="2 3">
    <name type="scientific">Ficus carica</name>
    <name type="common">Common fig</name>
    <dbReference type="NCBI Taxonomy" id="3494"/>
    <lineage>
        <taxon>Eukaryota</taxon>
        <taxon>Viridiplantae</taxon>
        <taxon>Streptophyta</taxon>
        <taxon>Embryophyta</taxon>
        <taxon>Tracheophyta</taxon>
        <taxon>Spermatophyta</taxon>
        <taxon>Magnoliopsida</taxon>
        <taxon>eudicotyledons</taxon>
        <taxon>Gunneridae</taxon>
        <taxon>Pentapetalae</taxon>
        <taxon>rosids</taxon>
        <taxon>fabids</taxon>
        <taxon>Rosales</taxon>
        <taxon>Moraceae</taxon>
        <taxon>Ficeae</taxon>
        <taxon>Ficus</taxon>
    </lineage>
</organism>
<dbReference type="InterPro" id="IPR006527">
    <property type="entry name" value="F-box-assoc_dom_typ1"/>
</dbReference>
<dbReference type="InterPro" id="IPR036047">
    <property type="entry name" value="F-box-like_dom_sf"/>
</dbReference>
<comment type="caution">
    <text evidence="2">The sequence shown here is derived from an EMBL/GenBank/DDBJ whole genome shotgun (WGS) entry which is preliminary data.</text>
</comment>
<gene>
    <name evidence="2" type="ORF">TIFTF001_015741</name>
</gene>
<dbReference type="Pfam" id="PF07734">
    <property type="entry name" value="FBA_1"/>
    <property type="match status" value="1"/>
</dbReference>
<proteinExistence type="predicted"/>
<dbReference type="Proteomes" id="UP001187192">
    <property type="component" value="Unassembled WGS sequence"/>
</dbReference>
<evidence type="ECO:0000313" key="3">
    <source>
        <dbReference type="Proteomes" id="UP001187192"/>
    </source>
</evidence>
<dbReference type="PANTHER" id="PTHR31790:SF609">
    <property type="entry name" value="F-BOX PROTEIN CPR30-LIKE"/>
    <property type="match status" value="1"/>
</dbReference>